<comment type="subcellular location">
    <subcellularLocation>
        <location evidence="1">Cell membrane</location>
        <topology evidence="1">Multi-pass membrane protein</topology>
    </subcellularLocation>
</comment>
<evidence type="ECO:0000256" key="6">
    <source>
        <dbReference type="ARBA" id="ARBA00022989"/>
    </source>
</evidence>
<dbReference type="InterPro" id="IPR011925">
    <property type="entry name" value="LolCE_TM"/>
</dbReference>
<name>A0A8J6IX83_9ALTE</name>
<dbReference type="EMBL" id="JACNEP010000012">
    <property type="protein sequence ID" value="MBC3767013.1"/>
    <property type="molecule type" value="Genomic_DNA"/>
</dbReference>
<evidence type="ECO:0000313" key="11">
    <source>
        <dbReference type="EMBL" id="MBC3767013.1"/>
    </source>
</evidence>
<keyword evidence="5 8" id="KW-0812">Transmembrane</keyword>
<dbReference type="PANTHER" id="PTHR30489">
    <property type="entry name" value="LIPOPROTEIN-RELEASING SYSTEM TRANSMEMBRANE PROTEIN LOLE"/>
    <property type="match status" value="1"/>
</dbReference>
<evidence type="ECO:0000256" key="8">
    <source>
        <dbReference type="SAM" id="Phobius"/>
    </source>
</evidence>
<protein>
    <submittedName>
        <fullName evidence="11">Lipoprotein-releasing ABC transporter permease subunit</fullName>
    </submittedName>
</protein>
<feature type="transmembrane region" description="Helical" evidence="8">
    <location>
        <begin position="379"/>
        <end position="399"/>
    </location>
</feature>
<accession>A0A8J6IX83</accession>
<dbReference type="AlphaFoldDB" id="A0A8J6IX83"/>
<dbReference type="PANTHER" id="PTHR30489:SF0">
    <property type="entry name" value="LIPOPROTEIN-RELEASING SYSTEM TRANSMEMBRANE PROTEIN LOLE"/>
    <property type="match status" value="1"/>
</dbReference>
<feature type="transmembrane region" description="Helical" evidence="8">
    <location>
        <begin position="269"/>
        <end position="287"/>
    </location>
</feature>
<dbReference type="Pfam" id="PF12704">
    <property type="entry name" value="MacB_PCD"/>
    <property type="match status" value="1"/>
</dbReference>
<dbReference type="GO" id="GO:0098797">
    <property type="term" value="C:plasma membrane protein complex"/>
    <property type="evidence" value="ECO:0007669"/>
    <property type="project" value="TreeGrafter"/>
</dbReference>
<evidence type="ECO:0000256" key="5">
    <source>
        <dbReference type="ARBA" id="ARBA00022692"/>
    </source>
</evidence>
<dbReference type="Proteomes" id="UP000601768">
    <property type="component" value="Unassembled WGS sequence"/>
</dbReference>
<reference evidence="11" key="1">
    <citation type="journal article" date="2018" name="Int. J. Syst. Evol. Microbiol.">
        <title>Neptunicella marina gen. nov., sp. nov., isolated from surface seawater.</title>
        <authorList>
            <person name="Liu X."/>
            <person name="Lai Q."/>
            <person name="Du Y."/>
            <person name="Zhang X."/>
            <person name="Liu Z."/>
            <person name="Sun F."/>
            <person name="Shao Z."/>
        </authorList>
    </citation>
    <scope>NUCLEOTIDE SEQUENCE</scope>
    <source>
        <strain evidence="11">S27-2</strain>
    </source>
</reference>
<feature type="transmembrane region" description="Helical" evidence="8">
    <location>
        <begin position="21"/>
        <end position="47"/>
    </location>
</feature>
<reference evidence="11" key="2">
    <citation type="submission" date="2020-08" db="EMBL/GenBank/DDBJ databases">
        <authorList>
            <person name="Lai Q."/>
        </authorList>
    </citation>
    <scope>NUCLEOTIDE SEQUENCE</scope>
    <source>
        <strain evidence="11">S27-2</strain>
    </source>
</reference>
<dbReference type="GO" id="GO:0044874">
    <property type="term" value="P:lipoprotein localization to outer membrane"/>
    <property type="evidence" value="ECO:0007669"/>
    <property type="project" value="TreeGrafter"/>
</dbReference>
<organism evidence="11 12">
    <name type="scientific">Neptunicella marina</name>
    <dbReference type="NCBI Taxonomy" id="2125989"/>
    <lineage>
        <taxon>Bacteria</taxon>
        <taxon>Pseudomonadati</taxon>
        <taxon>Pseudomonadota</taxon>
        <taxon>Gammaproteobacteria</taxon>
        <taxon>Alteromonadales</taxon>
        <taxon>Alteromonadaceae</taxon>
        <taxon>Neptunicella</taxon>
    </lineage>
</organism>
<comment type="caution">
    <text evidence="11">The sequence shown here is derived from an EMBL/GenBank/DDBJ whole genome shotgun (WGS) entry which is preliminary data.</text>
</comment>
<sequence>MFSLSWQLAWRFRRDKRQSGFISFISASSTLGIALGCFTLILILSVMNGFEQALEDELLNIIPHGEITAVNTQGLQNWQAIQQQYAQDPHVVFTQPVIKLTGLLQQGAEMKAVEVTAIDSALYRKSPLFKAIDIPDWPAFASKPHSIMLGSGVMKQLNVSVGDKVQLLLPQFGEQNQLLAPKSQWLEVAGSISMGGELDKHIALMHLQFAKDIVSVDSGAQALQFYFDDAFIAPLKTRQIGFSLAQHVYISDWTRTQGHLYQDILLVRWVVYVVLTLVIAVACFNIVSAQMMAVAEKQAEIAMLKTMGAANPFIIRTFVYQGAINGILGTLFGSLAGVVCAWYVSDIARAIEKLTGHAFLSGDVYFIDFLPSQLQWPDVIFTVSIALCLSLLATLFPAIKAAKIEPAKVLGH</sequence>
<evidence type="ECO:0000256" key="3">
    <source>
        <dbReference type="ARBA" id="ARBA00022448"/>
    </source>
</evidence>
<evidence type="ECO:0000256" key="4">
    <source>
        <dbReference type="ARBA" id="ARBA00022475"/>
    </source>
</evidence>
<keyword evidence="12" id="KW-1185">Reference proteome</keyword>
<evidence type="ECO:0000256" key="1">
    <source>
        <dbReference type="ARBA" id="ARBA00004651"/>
    </source>
</evidence>
<feature type="transmembrane region" description="Helical" evidence="8">
    <location>
        <begin position="323"/>
        <end position="344"/>
    </location>
</feature>
<dbReference type="Pfam" id="PF02687">
    <property type="entry name" value="FtsX"/>
    <property type="match status" value="1"/>
</dbReference>
<dbReference type="InterPro" id="IPR025857">
    <property type="entry name" value="MacB_PCD"/>
</dbReference>
<keyword evidence="7 8" id="KW-0472">Membrane</keyword>
<dbReference type="RefSeq" id="WP_186507525.1">
    <property type="nucleotide sequence ID" value="NZ_JACNEP010000012.1"/>
</dbReference>
<keyword evidence="4" id="KW-1003">Cell membrane</keyword>
<evidence type="ECO:0000313" key="12">
    <source>
        <dbReference type="Proteomes" id="UP000601768"/>
    </source>
</evidence>
<dbReference type="InterPro" id="IPR003838">
    <property type="entry name" value="ABC3_permease_C"/>
</dbReference>
<evidence type="ECO:0000256" key="7">
    <source>
        <dbReference type="ARBA" id="ARBA00023136"/>
    </source>
</evidence>
<keyword evidence="3" id="KW-0813">Transport</keyword>
<dbReference type="GO" id="GO:0042953">
    <property type="term" value="P:lipoprotein transport"/>
    <property type="evidence" value="ECO:0007669"/>
    <property type="project" value="InterPro"/>
</dbReference>
<dbReference type="InterPro" id="IPR051447">
    <property type="entry name" value="Lipoprotein-release_system"/>
</dbReference>
<feature type="domain" description="MacB-like periplasmic core" evidence="10">
    <location>
        <begin position="27"/>
        <end position="208"/>
    </location>
</feature>
<keyword evidence="6 8" id="KW-1133">Transmembrane helix</keyword>
<comment type="similarity">
    <text evidence="2">Belongs to the ABC-4 integral membrane protein family. LolC/E subfamily.</text>
</comment>
<dbReference type="NCBIfam" id="TIGR02212">
    <property type="entry name" value="lolCE"/>
    <property type="match status" value="1"/>
</dbReference>
<keyword evidence="11" id="KW-0449">Lipoprotein</keyword>
<evidence type="ECO:0000259" key="10">
    <source>
        <dbReference type="Pfam" id="PF12704"/>
    </source>
</evidence>
<evidence type="ECO:0000259" key="9">
    <source>
        <dbReference type="Pfam" id="PF02687"/>
    </source>
</evidence>
<evidence type="ECO:0000256" key="2">
    <source>
        <dbReference type="ARBA" id="ARBA00005236"/>
    </source>
</evidence>
<feature type="domain" description="ABC3 transporter permease C-terminal" evidence="9">
    <location>
        <begin position="273"/>
        <end position="406"/>
    </location>
</feature>
<gene>
    <name evidence="11" type="ORF">H8B19_14090</name>
</gene>
<proteinExistence type="inferred from homology"/>